<dbReference type="AlphaFoldDB" id="A0A1W6P295"/>
<protein>
    <recommendedName>
        <fullName evidence="3">Glycosyl transferase family 2</fullName>
    </recommendedName>
</protein>
<evidence type="ECO:0008006" key="3">
    <source>
        <dbReference type="Google" id="ProtNLM"/>
    </source>
</evidence>
<name>A0A1W6P295_9RHOB</name>
<proteinExistence type="predicted"/>
<evidence type="ECO:0000313" key="1">
    <source>
        <dbReference type="EMBL" id="ARO15638.1"/>
    </source>
</evidence>
<dbReference type="EMBL" id="CP019937">
    <property type="protein sequence ID" value="ARO15638.1"/>
    <property type="molecule type" value="Genomic_DNA"/>
</dbReference>
<accession>A0A1W6P295</accession>
<dbReference type="Proteomes" id="UP000242447">
    <property type="component" value="Chromosome"/>
</dbReference>
<sequence>MGLLRARVRGRDLKASLDRTSDILPGMILLVTTLRNERIRMPYFLDYYRKMGVGHFLVIDNGSQDGTVEYLKEQPDLSLWETKASYARAHYGIDWMNDLSRRYGTGHWVMTVDADELLVYPHCDTRPLRALTDWLDSLELRSFSAMLLDTYPEGRIAEAIYREGQDPLEVAPWFDSGNYMITRNPRLKNLWIQGGVRARAFFDKKPVSAPALNKIPLVKWSANMVYVSSTHMLLPRGLNLVYDSWGGEKASGVLIHTKFIGALLPRAAEEAGRAEHYGGAAEYQVYAEGLGDDTTLWCDKSVRYLNWRQLEVLGLMSKGNWA</sequence>
<gene>
    <name evidence="1" type="ORF">BVG79_02298</name>
</gene>
<organism evidence="1 2">
    <name type="scientific">Ketogulonicigenium robustum</name>
    <dbReference type="NCBI Taxonomy" id="92947"/>
    <lineage>
        <taxon>Bacteria</taxon>
        <taxon>Pseudomonadati</taxon>
        <taxon>Pseudomonadota</taxon>
        <taxon>Alphaproteobacteria</taxon>
        <taxon>Rhodobacterales</taxon>
        <taxon>Roseobacteraceae</taxon>
        <taxon>Ketogulonicigenium</taxon>
    </lineage>
</organism>
<dbReference type="SUPFAM" id="SSF53448">
    <property type="entry name" value="Nucleotide-diphospho-sugar transferases"/>
    <property type="match status" value="1"/>
</dbReference>
<evidence type="ECO:0000313" key="2">
    <source>
        <dbReference type="Proteomes" id="UP000242447"/>
    </source>
</evidence>
<dbReference type="Pfam" id="PF13704">
    <property type="entry name" value="Glyco_tranf_2_4"/>
    <property type="match status" value="1"/>
</dbReference>
<keyword evidence="2" id="KW-1185">Reference proteome</keyword>
<dbReference type="InterPro" id="IPR029044">
    <property type="entry name" value="Nucleotide-diphossugar_trans"/>
</dbReference>
<dbReference type="KEGG" id="kro:BVG79_02298"/>
<dbReference type="STRING" id="92947.BVG79_02298"/>
<reference evidence="1 2" key="1">
    <citation type="submission" date="2017-02" db="EMBL/GenBank/DDBJ databases">
        <title>Ketogulonicigenium robustum SPU B003 Genome sequencing and assembly.</title>
        <authorList>
            <person name="Li Y."/>
            <person name="Liu L."/>
            <person name="Wang C."/>
            <person name="Zhang M."/>
            <person name="Zhang T."/>
            <person name="Zhang Y."/>
        </authorList>
    </citation>
    <scope>NUCLEOTIDE SEQUENCE [LARGE SCALE GENOMIC DNA]</scope>
    <source>
        <strain evidence="1 2">SPU_B003</strain>
    </source>
</reference>